<reference evidence="3 4" key="1">
    <citation type="submission" date="2018-10" db="EMBL/GenBank/DDBJ databases">
        <title>A high-quality apple genome assembly.</title>
        <authorList>
            <person name="Hu J."/>
        </authorList>
    </citation>
    <scope>NUCLEOTIDE SEQUENCE [LARGE SCALE GENOMIC DNA]</scope>
    <source>
        <strain evidence="4">cv. HFTH1</strain>
        <tissue evidence="3">Young leaf</tissue>
    </source>
</reference>
<dbReference type="EMBL" id="RDQH01000343">
    <property type="protein sequence ID" value="RXH69048.1"/>
    <property type="molecule type" value="Genomic_DNA"/>
</dbReference>
<feature type="transmembrane region" description="Helical" evidence="2">
    <location>
        <begin position="12"/>
        <end position="32"/>
    </location>
</feature>
<organism evidence="3 4">
    <name type="scientific">Malus domestica</name>
    <name type="common">Apple</name>
    <name type="synonym">Pyrus malus</name>
    <dbReference type="NCBI Taxonomy" id="3750"/>
    <lineage>
        <taxon>Eukaryota</taxon>
        <taxon>Viridiplantae</taxon>
        <taxon>Streptophyta</taxon>
        <taxon>Embryophyta</taxon>
        <taxon>Tracheophyta</taxon>
        <taxon>Spermatophyta</taxon>
        <taxon>Magnoliopsida</taxon>
        <taxon>eudicotyledons</taxon>
        <taxon>Gunneridae</taxon>
        <taxon>Pentapetalae</taxon>
        <taxon>rosids</taxon>
        <taxon>fabids</taxon>
        <taxon>Rosales</taxon>
        <taxon>Rosaceae</taxon>
        <taxon>Amygdaloideae</taxon>
        <taxon>Maleae</taxon>
        <taxon>Malus</taxon>
    </lineage>
</organism>
<protein>
    <submittedName>
        <fullName evidence="3">Uncharacterized protein</fullName>
    </submittedName>
</protein>
<keyword evidence="2" id="KW-0812">Transmembrane</keyword>
<gene>
    <name evidence="3" type="ORF">DVH24_031381</name>
</gene>
<accession>A0A498HC50</accession>
<dbReference type="Proteomes" id="UP000290289">
    <property type="component" value="Chromosome 17"/>
</dbReference>
<sequence>MVATGFRFSEDLIFALGMLAIFGLILLCRILWRRTWRILRWSERRRRRNRELLERMAEDNEKMERMGEDKEKMEMSTEGAGHFGKENLIPDGAFSPESKYYLLLGNPIPTISGDEFLILRGARRTVHSA</sequence>
<proteinExistence type="predicted"/>
<evidence type="ECO:0000256" key="1">
    <source>
        <dbReference type="SAM" id="Coils"/>
    </source>
</evidence>
<dbReference type="AlphaFoldDB" id="A0A498HC50"/>
<evidence type="ECO:0000256" key="2">
    <source>
        <dbReference type="SAM" id="Phobius"/>
    </source>
</evidence>
<keyword evidence="2" id="KW-1133">Transmembrane helix</keyword>
<evidence type="ECO:0000313" key="3">
    <source>
        <dbReference type="EMBL" id="RXH69048.1"/>
    </source>
</evidence>
<keyword evidence="1" id="KW-0175">Coiled coil</keyword>
<evidence type="ECO:0000313" key="4">
    <source>
        <dbReference type="Proteomes" id="UP000290289"/>
    </source>
</evidence>
<keyword evidence="4" id="KW-1185">Reference proteome</keyword>
<name>A0A498HC50_MALDO</name>
<comment type="caution">
    <text evidence="3">The sequence shown here is derived from an EMBL/GenBank/DDBJ whole genome shotgun (WGS) entry which is preliminary data.</text>
</comment>
<feature type="coiled-coil region" evidence="1">
    <location>
        <begin position="46"/>
        <end position="73"/>
    </location>
</feature>
<keyword evidence="2" id="KW-0472">Membrane</keyword>